<evidence type="ECO:0000313" key="3">
    <source>
        <dbReference type="EMBL" id="KAL2069398.1"/>
    </source>
</evidence>
<feature type="chain" id="PRO_5045910039" evidence="2">
    <location>
        <begin position="17"/>
        <end position="647"/>
    </location>
</feature>
<reference evidence="3 4" key="1">
    <citation type="journal article" date="2024" name="Commun. Biol.">
        <title>Comparative genomic analysis of thermophilic fungi reveals convergent evolutionary adaptations and gene losses.</title>
        <authorList>
            <person name="Steindorff A.S."/>
            <person name="Aguilar-Pontes M.V."/>
            <person name="Robinson A.J."/>
            <person name="Andreopoulos B."/>
            <person name="LaButti K."/>
            <person name="Kuo A."/>
            <person name="Mondo S."/>
            <person name="Riley R."/>
            <person name="Otillar R."/>
            <person name="Haridas S."/>
            <person name="Lipzen A."/>
            <person name="Grimwood J."/>
            <person name="Schmutz J."/>
            <person name="Clum A."/>
            <person name="Reid I.D."/>
            <person name="Moisan M.C."/>
            <person name="Butler G."/>
            <person name="Nguyen T.T.M."/>
            <person name="Dewar K."/>
            <person name="Conant G."/>
            <person name="Drula E."/>
            <person name="Henrissat B."/>
            <person name="Hansel C."/>
            <person name="Singer S."/>
            <person name="Hutchinson M.I."/>
            <person name="de Vries R.P."/>
            <person name="Natvig D.O."/>
            <person name="Powell A.J."/>
            <person name="Tsang A."/>
            <person name="Grigoriev I.V."/>
        </authorList>
    </citation>
    <scope>NUCLEOTIDE SEQUENCE [LARGE SCALE GENOMIC DNA]</scope>
    <source>
        <strain evidence="3 4">CBS 494.80</strain>
    </source>
</reference>
<protein>
    <submittedName>
        <fullName evidence="3">Uncharacterized protein</fullName>
    </submittedName>
</protein>
<evidence type="ECO:0000256" key="2">
    <source>
        <dbReference type="SAM" id="SignalP"/>
    </source>
</evidence>
<dbReference type="EMBL" id="JAZHXI010000007">
    <property type="protein sequence ID" value="KAL2069398.1"/>
    <property type="molecule type" value="Genomic_DNA"/>
</dbReference>
<organism evidence="3 4">
    <name type="scientific">Oculimacula yallundae</name>
    <dbReference type="NCBI Taxonomy" id="86028"/>
    <lineage>
        <taxon>Eukaryota</taxon>
        <taxon>Fungi</taxon>
        <taxon>Dikarya</taxon>
        <taxon>Ascomycota</taxon>
        <taxon>Pezizomycotina</taxon>
        <taxon>Leotiomycetes</taxon>
        <taxon>Helotiales</taxon>
        <taxon>Ploettnerulaceae</taxon>
        <taxon>Oculimacula</taxon>
    </lineage>
</organism>
<keyword evidence="1" id="KW-0472">Membrane</keyword>
<name>A0ABR4CJK6_9HELO</name>
<feature type="transmembrane region" description="Helical" evidence="1">
    <location>
        <begin position="493"/>
        <end position="513"/>
    </location>
</feature>
<feature type="transmembrane region" description="Helical" evidence="1">
    <location>
        <begin position="82"/>
        <end position="103"/>
    </location>
</feature>
<sequence length="647" mass="72087">MSLVLVGFYLAPLIWAAPTPNLTALHNTIAPAWVDEPSSRGTWGLLYSCSFTLLLCVYTAIHLNVPGFYDTPRKIWLRKAKWVAIAIFGPEIVVYVAFEQWFYARKFLKDLKAIADKSTDEKVKKWYTQDPKGSPLDMVYAHYVLMGGFAIDVEEIHNTFKLITCTTDGVLFLAKYGHFCKVSRDDIEDKSKADVLAKSLVCVQVLWVIGQAIERKAAGYPISLLEIHTIVHVVCALVMYALWFQKPLNVQKPTILELGEDLDLVAFGLQTSTQRHYRPGLAPVGEQPLSLQYGFRDQRYGDTVPEFSIAQPPFVWFRQTEPVKDGVPGFCGNIEITESTTSNSIPIITQCGLKKSFRAPPKEKSAIYVPNVPLKDQDIGCTLLSGQSLDGKIGLDFDGPRSGLFSAIAASMSHKDISRLHLISKFVERIECRNSLKCLESGNCAPGAYWDVSSGQEPLRLEHLDHSCYSGFCYRAASTELSSLFDMWSDTKYLLGAALALIPTAYGCVHLGAMSIMFPTAMEKLLWKISCFYLIATAATSAATLAVVYIDRLTAELIEPPICDKWGFKMGPLRAVSKRLSKFLGVESGTWVDTRRLLKCVVLLCILLPYIAARIYLVIESFISLRHVPIGVYQSPSLNFFGNIPHI</sequence>
<gene>
    <name evidence="3" type="ORF">VTL71DRAFT_14077</name>
</gene>
<dbReference type="Proteomes" id="UP001595075">
    <property type="component" value="Unassembled WGS sequence"/>
</dbReference>
<feature type="transmembrane region" description="Helical" evidence="1">
    <location>
        <begin position="596"/>
        <end position="617"/>
    </location>
</feature>
<feature type="transmembrane region" description="Helical" evidence="1">
    <location>
        <begin position="40"/>
        <end position="61"/>
    </location>
</feature>
<keyword evidence="4" id="KW-1185">Reference proteome</keyword>
<proteinExistence type="predicted"/>
<keyword evidence="1" id="KW-0812">Transmembrane</keyword>
<evidence type="ECO:0000256" key="1">
    <source>
        <dbReference type="SAM" id="Phobius"/>
    </source>
</evidence>
<keyword evidence="2" id="KW-0732">Signal</keyword>
<feature type="transmembrane region" description="Helical" evidence="1">
    <location>
        <begin position="525"/>
        <end position="550"/>
    </location>
</feature>
<feature type="transmembrane region" description="Helical" evidence="1">
    <location>
        <begin position="225"/>
        <end position="244"/>
    </location>
</feature>
<dbReference type="PANTHER" id="PTHR35043">
    <property type="entry name" value="TRANSCRIPTION FACTOR DOMAIN-CONTAINING PROTEIN"/>
    <property type="match status" value="1"/>
</dbReference>
<dbReference type="PANTHER" id="PTHR35043:SF7">
    <property type="entry name" value="TRANSCRIPTION FACTOR DOMAIN-CONTAINING PROTEIN"/>
    <property type="match status" value="1"/>
</dbReference>
<comment type="caution">
    <text evidence="3">The sequence shown here is derived from an EMBL/GenBank/DDBJ whole genome shotgun (WGS) entry which is preliminary data.</text>
</comment>
<keyword evidence="1" id="KW-1133">Transmembrane helix</keyword>
<evidence type="ECO:0000313" key="4">
    <source>
        <dbReference type="Proteomes" id="UP001595075"/>
    </source>
</evidence>
<accession>A0ABR4CJK6</accession>
<feature type="signal peptide" evidence="2">
    <location>
        <begin position="1"/>
        <end position="16"/>
    </location>
</feature>